<organism evidence="3 4">
    <name type="scientific">Psychrosphaera algicola</name>
    <dbReference type="NCBI Taxonomy" id="3023714"/>
    <lineage>
        <taxon>Bacteria</taxon>
        <taxon>Pseudomonadati</taxon>
        <taxon>Pseudomonadota</taxon>
        <taxon>Gammaproteobacteria</taxon>
        <taxon>Alteromonadales</taxon>
        <taxon>Pseudoalteromonadaceae</taxon>
        <taxon>Psychrosphaera</taxon>
    </lineage>
</organism>
<evidence type="ECO:0000259" key="2">
    <source>
        <dbReference type="SMART" id="SM00858"/>
    </source>
</evidence>
<evidence type="ECO:0000256" key="1">
    <source>
        <dbReference type="ARBA" id="ARBA00023239"/>
    </source>
</evidence>
<dbReference type="EMBL" id="JAQOMS010000002">
    <property type="protein sequence ID" value="MDC2889310.1"/>
    <property type="molecule type" value="Genomic_DNA"/>
</dbReference>
<dbReference type="SMART" id="SM00858">
    <property type="entry name" value="SAF"/>
    <property type="match status" value="1"/>
</dbReference>
<keyword evidence="4" id="KW-1185">Reference proteome</keyword>
<sequence length="101" mass="11143">MINKHFVLLHQADNVFVCCKQLAAGSLTTLETVEVAMTTDITVGHKIARTEISKGDKIIKYGVSIGSATQDIVFGEHIHMHNMKSDYIASHTRQSRTGEES</sequence>
<reference evidence="3 4" key="1">
    <citation type="submission" date="2023-01" db="EMBL/GenBank/DDBJ databases">
        <title>Psychrosphaera sp. nov., isolated from marine algae.</title>
        <authorList>
            <person name="Bayburt H."/>
            <person name="Choi B.J."/>
            <person name="Kim J.M."/>
            <person name="Choi D.G."/>
            <person name="Jeon C.O."/>
        </authorList>
    </citation>
    <scope>NUCLEOTIDE SEQUENCE [LARGE SCALE GENOMIC DNA]</scope>
    <source>
        <strain evidence="3 4">G1-22</strain>
    </source>
</reference>
<dbReference type="RefSeq" id="WP_215964247.1">
    <property type="nucleotide sequence ID" value="NZ_JAQOMS010000002.1"/>
</dbReference>
<comment type="caution">
    <text evidence="3">The sequence shown here is derived from an EMBL/GenBank/DDBJ whole genome shotgun (WGS) entry which is preliminary data.</text>
</comment>
<feature type="domain" description="SAF" evidence="2">
    <location>
        <begin position="13"/>
        <end position="84"/>
    </location>
</feature>
<dbReference type="InterPro" id="IPR044144">
    <property type="entry name" value="SAF_UxaA/GarD"/>
</dbReference>
<name>A0ABT5FFA2_9GAMM</name>
<evidence type="ECO:0000313" key="4">
    <source>
        <dbReference type="Proteomes" id="UP001528411"/>
    </source>
</evidence>
<evidence type="ECO:0000313" key="3">
    <source>
        <dbReference type="EMBL" id="MDC2889310.1"/>
    </source>
</evidence>
<gene>
    <name evidence="3" type="ORF">PN838_11640</name>
</gene>
<proteinExistence type="predicted"/>
<accession>A0ABT5FFA2</accession>
<dbReference type="PANTHER" id="PTHR30536:SF5">
    <property type="entry name" value="ALTRONATE DEHYDRATASE"/>
    <property type="match status" value="1"/>
</dbReference>
<dbReference type="InterPro" id="IPR052172">
    <property type="entry name" value="UxaA_altronate/galactarate_dh"/>
</dbReference>
<dbReference type="CDD" id="cd11613">
    <property type="entry name" value="SAF_AH_GD"/>
    <property type="match status" value="1"/>
</dbReference>
<dbReference type="PANTHER" id="PTHR30536">
    <property type="entry name" value="ALTRONATE/GALACTARATE DEHYDRATASE"/>
    <property type="match status" value="1"/>
</dbReference>
<keyword evidence="3" id="KW-0378">Hydrolase</keyword>
<keyword evidence="1" id="KW-0456">Lyase</keyword>
<dbReference type="Proteomes" id="UP001528411">
    <property type="component" value="Unassembled WGS sequence"/>
</dbReference>
<dbReference type="InterPro" id="IPR013974">
    <property type="entry name" value="SAF"/>
</dbReference>
<protein>
    <submittedName>
        <fullName evidence="3">UxaA family hydrolase</fullName>
    </submittedName>
</protein>
<dbReference type="GO" id="GO:0016787">
    <property type="term" value="F:hydrolase activity"/>
    <property type="evidence" value="ECO:0007669"/>
    <property type="project" value="UniProtKB-KW"/>
</dbReference>